<organism evidence="2 3">
    <name type="scientific">Argiope bruennichi</name>
    <name type="common">Wasp spider</name>
    <name type="synonym">Aranea bruennichi</name>
    <dbReference type="NCBI Taxonomy" id="94029"/>
    <lineage>
        <taxon>Eukaryota</taxon>
        <taxon>Metazoa</taxon>
        <taxon>Ecdysozoa</taxon>
        <taxon>Arthropoda</taxon>
        <taxon>Chelicerata</taxon>
        <taxon>Arachnida</taxon>
        <taxon>Araneae</taxon>
        <taxon>Araneomorphae</taxon>
        <taxon>Entelegynae</taxon>
        <taxon>Araneoidea</taxon>
        <taxon>Araneidae</taxon>
        <taxon>Argiope</taxon>
    </lineage>
</organism>
<feature type="compositionally biased region" description="Basic and acidic residues" evidence="1">
    <location>
        <begin position="330"/>
        <end position="347"/>
    </location>
</feature>
<feature type="compositionally biased region" description="Polar residues" evidence="1">
    <location>
        <begin position="521"/>
        <end position="530"/>
    </location>
</feature>
<reference evidence="2" key="1">
    <citation type="journal article" date="2020" name="bioRxiv">
        <title>Chromosome-level reference genome of the European wasp spider Argiope bruennichi: a resource for studies on range expansion and evolutionary adaptation.</title>
        <authorList>
            <person name="Sheffer M.M."/>
            <person name="Hoppe A."/>
            <person name="Krehenwinkel H."/>
            <person name="Uhl G."/>
            <person name="Kuss A.W."/>
            <person name="Jensen L."/>
            <person name="Jensen C."/>
            <person name="Gillespie R.G."/>
            <person name="Hoff K.J."/>
            <person name="Prost S."/>
        </authorList>
    </citation>
    <scope>NUCLEOTIDE SEQUENCE</scope>
</reference>
<feature type="region of interest" description="Disordered" evidence="1">
    <location>
        <begin position="652"/>
        <end position="679"/>
    </location>
</feature>
<feature type="compositionally biased region" description="Low complexity" evidence="1">
    <location>
        <begin position="419"/>
        <end position="432"/>
    </location>
</feature>
<evidence type="ECO:0000256" key="1">
    <source>
        <dbReference type="SAM" id="MobiDB-lite"/>
    </source>
</evidence>
<dbReference type="GO" id="GO:0070971">
    <property type="term" value="C:endoplasmic reticulum exit site"/>
    <property type="evidence" value="ECO:0007669"/>
    <property type="project" value="TreeGrafter"/>
</dbReference>
<feature type="region of interest" description="Disordered" evidence="1">
    <location>
        <begin position="489"/>
        <end position="640"/>
    </location>
</feature>
<dbReference type="GO" id="GO:0007030">
    <property type="term" value="P:Golgi organization"/>
    <property type="evidence" value="ECO:0007669"/>
    <property type="project" value="TreeGrafter"/>
</dbReference>
<dbReference type="AlphaFoldDB" id="A0A8T0FBC3"/>
<evidence type="ECO:0000313" key="2">
    <source>
        <dbReference type="EMBL" id="KAF8786719.1"/>
    </source>
</evidence>
<proteinExistence type="predicted"/>
<gene>
    <name evidence="2" type="ORF">HNY73_008400</name>
</gene>
<feature type="compositionally biased region" description="Polar residues" evidence="1">
    <location>
        <begin position="611"/>
        <end position="621"/>
    </location>
</feature>
<name>A0A8T0FBC3_ARGBR</name>
<dbReference type="GO" id="GO:0070973">
    <property type="term" value="P:protein localization to endoplasmic reticulum exit site"/>
    <property type="evidence" value="ECO:0007669"/>
    <property type="project" value="TreeGrafter"/>
</dbReference>
<dbReference type="GO" id="GO:0012507">
    <property type="term" value="C:ER to Golgi transport vesicle membrane"/>
    <property type="evidence" value="ECO:0007669"/>
    <property type="project" value="TreeGrafter"/>
</dbReference>
<accession>A0A8T0FBC3</accession>
<dbReference type="Proteomes" id="UP000807504">
    <property type="component" value="Unassembled WGS sequence"/>
</dbReference>
<feature type="region of interest" description="Disordered" evidence="1">
    <location>
        <begin position="123"/>
        <end position="194"/>
    </location>
</feature>
<feature type="compositionally biased region" description="Basic and acidic residues" evidence="1">
    <location>
        <begin position="438"/>
        <end position="452"/>
    </location>
</feature>
<reference evidence="2" key="2">
    <citation type="submission" date="2020-06" db="EMBL/GenBank/DDBJ databases">
        <authorList>
            <person name="Sheffer M."/>
        </authorList>
    </citation>
    <scope>NUCLEOTIDE SEQUENCE</scope>
</reference>
<feature type="compositionally biased region" description="Low complexity" evidence="1">
    <location>
        <begin position="370"/>
        <end position="383"/>
    </location>
</feature>
<sequence>MQTVSFYFSHSISILCSCAAQEWSSVHSLPSVSLSDACSKSDLEALVHKEETESDVALCSSSHSTPLHNYLLSKDSMDDRRMLMTRSDVVDARTLNSCLKSSRSHNSKHKKCIKFDASVSQGKLQKTGIRRRRFSKKKSETIDHSDSSLEGSPSKEKHKGHHKLSLLQSLGFVKSNDSSTKTSKRKRKAKKKNETIEKLLQSKKTFAIDEPCDMNEEQWAQKEKTMDESVQETKKIISILKKLSDEEKKNSQLSQLMANELNKKPPLIFGGTYPIDEPFESAGMKASKKRSKVLCEDDFSDNLTSDTKANMSSRKSKHTVQSSGAGYYKNEVKNSKRIEQFSREKLAKMSPIALFKRKHKLDTNAKDDSSNTSWTTTASSSRESSNKIENERNANENKHMYESSNTFNKTSHRERRDSAMSSGSRYSSGSISVANKSTAKETQKQETKKDKSTTQAGKTWLGGIFSRLLPKGPNQMILPDDKNPTIVWDENKQCWKNTDSNDDDESNAPLAPPTDMELMGSKSSMNTFQTPGSSAPPSSSAAPPGNTVPPPSSTSMPVNKFSRPKTRGMRQNYVDILNTSGSTKKASALPESLFPSPYESTSSPKLFIPDGTSSAPANNSADLEPSHTPYNPPQVETQEPVEMQTTPLMFDPAEYDNRKSSFNNQRPTLGRTGRRTYPT</sequence>
<protein>
    <submittedName>
        <fullName evidence="2">Uncharacterized protein</fullName>
    </submittedName>
</protein>
<dbReference type="EMBL" id="JABXBU010000015">
    <property type="protein sequence ID" value="KAF8786719.1"/>
    <property type="molecule type" value="Genomic_DNA"/>
</dbReference>
<feature type="region of interest" description="Disordered" evidence="1">
    <location>
        <begin position="297"/>
        <end position="461"/>
    </location>
</feature>
<feature type="compositionally biased region" description="Basic residues" evidence="1">
    <location>
        <begin position="182"/>
        <end position="191"/>
    </location>
</feature>
<feature type="compositionally biased region" description="Polar residues" evidence="1">
    <location>
        <begin position="301"/>
        <end position="324"/>
    </location>
</feature>
<dbReference type="PANTHER" id="PTHR13402:SF6">
    <property type="entry name" value="SECRETORY 16, ISOFORM I"/>
    <property type="match status" value="1"/>
</dbReference>
<comment type="caution">
    <text evidence="2">The sequence shown here is derived from an EMBL/GenBank/DDBJ whole genome shotgun (WGS) entry which is preliminary data.</text>
</comment>
<dbReference type="PANTHER" id="PTHR13402">
    <property type="entry name" value="RGPR-RELATED"/>
    <property type="match status" value="1"/>
</dbReference>
<feature type="compositionally biased region" description="Basic and acidic residues" evidence="1">
    <location>
        <begin position="137"/>
        <end position="147"/>
    </location>
</feature>
<feature type="compositionally biased region" description="Low complexity" evidence="1">
    <location>
        <begin position="531"/>
        <end position="545"/>
    </location>
</feature>
<keyword evidence="3" id="KW-1185">Reference proteome</keyword>
<evidence type="ECO:0000313" key="3">
    <source>
        <dbReference type="Proteomes" id="UP000807504"/>
    </source>
</evidence>
<feature type="compositionally biased region" description="Basic and acidic residues" evidence="1">
    <location>
        <begin position="384"/>
        <end position="401"/>
    </location>
</feature>